<sequence>MTDRSVRCQPFQSAIDAINELNKADQMLLNCFYAEPEFMGMIRRNVLGLEAD</sequence>
<dbReference type="OrthoDB" id="9813037at2"/>
<dbReference type="RefSeq" id="WP_156042882.1">
    <property type="nucleotide sequence ID" value="NZ_JMQN01000029.1"/>
</dbReference>
<comment type="caution">
    <text evidence="1">The sequence shown here is derived from an EMBL/GenBank/DDBJ whole genome shotgun (WGS) entry which is preliminary data.</text>
</comment>
<dbReference type="EMBL" id="JMQN01000029">
    <property type="protein sequence ID" value="KEA63784.1"/>
    <property type="molecule type" value="Genomic_DNA"/>
</dbReference>
<name>A0A081FZ29_9GAMM</name>
<dbReference type="STRING" id="1232683.ADIMK_2086"/>
<organism evidence="1 2">
    <name type="scientific">Marinobacterium lacunae</name>
    <dbReference type="NCBI Taxonomy" id="1232683"/>
    <lineage>
        <taxon>Bacteria</taxon>
        <taxon>Pseudomonadati</taxon>
        <taxon>Pseudomonadota</taxon>
        <taxon>Gammaproteobacteria</taxon>
        <taxon>Oceanospirillales</taxon>
        <taxon>Oceanospirillaceae</taxon>
        <taxon>Marinobacterium</taxon>
    </lineage>
</organism>
<gene>
    <name evidence="1" type="ORF">ADIMK_2086</name>
</gene>
<accession>A0A081FZ29</accession>
<protein>
    <submittedName>
        <fullName evidence="1">Uncharacterized protein</fullName>
    </submittedName>
</protein>
<keyword evidence="2" id="KW-1185">Reference proteome</keyword>
<dbReference type="Proteomes" id="UP000028252">
    <property type="component" value="Unassembled WGS sequence"/>
</dbReference>
<evidence type="ECO:0000313" key="2">
    <source>
        <dbReference type="Proteomes" id="UP000028252"/>
    </source>
</evidence>
<reference evidence="1 2" key="1">
    <citation type="submission" date="2014-04" db="EMBL/GenBank/DDBJ databases">
        <title>Marinobacterium kochiensis sp. nov., isolated from sediment sample collected from Kochi backwaters in Kerala, India.</title>
        <authorList>
            <person name="Singh A."/>
            <person name="Pinnaka A.K."/>
        </authorList>
    </citation>
    <scope>NUCLEOTIDE SEQUENCE [LARGE SCALE GENOMIC DNA]</scope>
    <source>
        <strain evidence="1 2">AK27</strain>
    </source>
</reference>
<dbReference type="PATRIC" id="fig|1232683.4.peg.2045"/>
<dbReference type="AlphaFoldDB" id="A0A081FZ29"/>
<evidence type="ECO:0000313" key="1">
    <source>
        <dbReference type="EMBL" id="KEA63784.1"/>
    </source>
</evidence>
<proteinExistence type="predicted"/>